<dbReference type="EMBL" id="JAGIOO010000001">
    <property type="protein sequence ID" value="MBP2474703.1"/>
    <property type="molecule type" value="Genomic_DNA"/>
</dbReference>
<dbReference type="Pfam" id="PF02575">
    <property type="entry name" value="YbaB_DNA_bd"/>
    <property type="match status" value="1"/>
</dbReference>
<evidence type="ECO:0000256" key="1">
    <source>
        <dbReference type="SAM" id="MobiDB-lite"/>
    </source>
</evidence>
<dbReference type="SUPFAM" id="SSF82607">
    <property type="entry name" value="YbaB-like"/>
    <property type="match status" value="1"/>
</dbReference>
<dbReference type="InterPro" id="IPR004401">
    <property type="entry name" value="YbaB/EbfC"/>
</dbReference>
<dbReference type="RefSeq" id="WP_086780779.1">
    <property type="nucleotide sequence ID" value="NZ_JAGIOO010000001.1"/>
</dbReference>
<organism evidence="2 3">
    <name type="scientific">Crossiella equi</name>
    <dbReference type="NCBI Taxonomy" id="130796"/>
    <lineage>
        <taxon>Bacteria</taxon>
        <taxon>Bacillati</taxon>
        <taxon>Actinomycetota</taxon>
        <taxon>Actinomycetes</taxon>
        <taxon>Pseudonocardiales</taxon>
        <taxon>Pseudonocardiaceae</taxon>
        <taxon>Crossiella</taxon>
    </lineage>
</organism>
<dbReference type="InterPro" id="IPR036894">
    <property type="entry name" value="YbaB-like_sf"/>
</dbReference>
<reference evidence="2 3" key="1">
    <citation type="submission" date="2021-03" db="EMBL/GenBank/DDBJ databases">
        <title>Sequencing the genomes of 1000 actinobacteria strains.</title>
        <authorList>
            <person name="Klenk H.-P."/>
        </authorList>
    </citation>
    <scope>NUCLEOTIDE SEQUENCE [LARGE SCALE GENOMIC DNA]</scope>
    <source>
        <strain evidence="2 3">DSM 44580</strain>
    </source>
</reference>
<keyword evidence="2" id="KW-0238">DNA-binding</keyword>
<comment type="caution">
    <text evidence="2">The sequence shown here is derived from an EMBL/GenBank/DDBJ whole genome shotgun (WGS) entry which is preliminary data.</text>
</comment>
<dbReference type="GO" id="GO:0003677">
    <property type="term" value="F:DNA binding"/>
    <property type="evidence" value="ECO:0007669"/>
    <property type="project" value="UniProtKB-KW"/>
</dbReference>
<evidence type="ECO:0000313" key="2">
    <source>
        <dbReference type="EMBL" id="MBP2474703.1"/>
    </source>
</evidence>
<dbReference type="Proteomes" id="UP001519363">
    <property type="component" value="Unassembled WGS sequence"/>
</dbReference>
<name>A0ABS5ADP5_9PSEU</name>
<evidence type="ECO:0000313" key="3">
    <source>
        <dbReference type="Proteomes" id="UP001519363"/>
    </source>
</evidence>
<keyword evidence="3" id="KW-1185">Reference proteome</keyword>
<gene>
    <name evidence="2" type="ORF">JOF53_003575</name>
</gene>
<dbReference type="Gene3D" id="3.30.1310.10">
    <property type="entry name" value="Nucleoid-associated protein YbaB-like domain"/>
    <property type="match status" value="1"/>
</dbReference>
<feature type="region of interest" description="Disordered" evidence="1">
    <location>
        <begin position="106"/>
        <end position="130"/>
    </location>
</feature>
<proteinExistence type="predicted"/>
<accession>A0ABS5ADP5</accession>
<protein>
    <submittedName>
        <fullName evidence="2">DNA-binding protein YbaB</fullName>
    </submittedName>
</protein>
<sequence>MDDFVEADNARAARKIADTEARITERLARSGPVLGQARSADGAVSVTVAPGGELREVRIDPRALNMGMPQLADEVVKQARRATRDAAGRLHRTMDGVLDAKAAEGLTALGLPPQPVEDDEDPGSFLRRAR</sequence>